<keyword evidence="2" id="KW-1185">Reference proteome</keyword>
<gene>
    <name evidence="1" type="ORF">GCM10009559_21150</name>
</gene>
<protein>
    <submittedName>
        <fullName evidence="1">Uncharacterized protein</fullName>
    </submittedName>
</protein>
<dbReference type="Proteomes" id="UP001499967">
    <property type="component" value="Unassembled WGS sequence"/>
</dbReference>
<name>A0ABP4AAG3_9PSEU</name>
<reference evidence="2" key="1">
    <citation type="journal article" date="2019" name="Int. J. Syst. Evol. Microbiol.">
        <title>The Global Catalogue of Microorganisms (GCM) 10K type strain sequencing project: providing services to taxonomists for standard genome sequencing and annotation.</title>
        <authorList>
            <consortium name="The Broad Institute Genomics Platform"/>
            <consortium name="The Broad Institute Genome Sequencing Center for Infectious Disease"/>
            <person name="Wu L."/>
            <person name="Ma J."/>
        </authorList>
    </citation>
    <scope>NUCLEOTIDE SEQUENCE [LARGE SCALE GENOMIC DNA]</scope>
    <source>
        <strain evidence="2">JCM 11117</strain>
    </source>
</reference>
<comment type="caution">
    <text evidence="1">The sequence shown here is derived from an EMBL/GenBank/DDBJ whole genome shotgun (WGS) entry which is preliminary data.</text>
</comment>
<evidence type="ECO:0000313" key="1">
    <source>
        <dbReference type="EMBL" id="GAA0932314.1"/>
    </source>
</evidence>
<organism evidence="1 2">
    <name type="scientific">Pseudonocardia zijingensis</name>
    <dbReference type="NCBI Taxonomy" id="153376"/>
    <lineage>
        <taxon>Bacteria</taxon>
        <taxon>Bacillati</taxon>
        <taxon>Actinomycetota</taxon>
        <taxon>Actinomycetes</taxon>
        <taxon>Pseudonocardiales</taxon>
        <taxon>Pseudonocardiaceae</taxon>
        <taxon>Pseudonocardia</taxon>
    </lineage>
</organism>
<dbReference type="EMBL" id="BAAAHP010000057">
    <property type="protein sequence ID" value="GAA0932314.1"/>
    <property type="molecule type" value="Genomic_DNA"/>
</dbReference>
<proteinExistence type="predicted"/>
<accession>A0ABP4AAG3</accession>
<sequence length="127" mass="12996">MLGDQCRGGSQHPALGLFATLSLRAASGGLIGHQGCSHMGSIKHIRARPGRRRGLTAPGFRGTHRSDPTSVGGLLVAPRIVRGGLRGQARACPVGARHHQAAASPCLRGGAGGFAAIKGKRSLPEII</sequence>
<evidence type="ECO:0000313" key="2">
    <source>
        <dbReference type="Proteomes" id="UP001499967"/>
    </source>
</evidence>